<dbReference type="SUPFAM" id="SSF50156">
    <property type="entry name" value="PDZ domain-like"/>
    <property type="match status" value="1"/>
</dbReference>
<evidence type="ECO:0000256" key="1">
    <source>
        <dbReference type="ARBA" id="ARBA00009179"/>
    </source>
</evidence>
<dbReference type="FunFam" id="2.30.42.10:FF:000063">
    <property type="entry name" value="Peptidase, S41 family"/>
    <property type="match status" value="1"/>
</dbReference>
<dbReference type="CDD" id="cd06782">
    <property type="entry name" value="cpPDZ_CPP-like"/>
    <property type="match status" value="1"/>
</dbReference>
<dbReference type="InterPro" id="IPR001478">
    <property type="entry name" value="PDZ"/>
</dbReference>
<accession>A0A7C1JHK4</accession>
<name>A0A7C1JHK4_9CHLR</name>
<sequence length="419" mass="45926">MSKKSNFQLKRALIVLLLLVALLTAFLAGTVTGFAARPALAAERPTQFEVFWEVWDLVERYFVDRDKIDPQRMTYGAIQGMLATLGDQNHTAFFSPQEAQQQQSALDGSFEGIGAYIESTEAGFRIIAPIHGSPAEEAGILAGDIILRVDGEDITGLPEWEVISRIRGPAGTTVILTVLHPNAEEPVDIAIVRRKIDIESVTWARIPNTNFIYLQISQFAADTGDELRAALEAIQAEHSTVEGILLDLRNNPGGYLQEALRVNSQFLEAGKVILHERDASQQLRTYRSVGRGLAREYPMVVLINEGTASAGEITAGALKENERARLVGQTTLGTGTVLQPFTLSDGSVLRLGVTHWLTPNRNLIKGQGVTPHVVVKQDPATPMVDALRLQEADTITEVLAQGDKQFNMGLLQLRFQAKR</sequence>
<evidence type="ECO:0000256" key="2">
    <source>
        <dbReference type="ARBA" id="ARBA00022670"/>
    </source>
</evidence>
<evidence type="ECO:0000256" key="5">
    <source>
        <dbReference type="RuleBase" id="RU004404"/>
    </source>
</evidence>
<dbReference type="NCBIfam" id="TIGR00225">
    <property type="entry name" value="prc"/>
    <property type="match status" value="1"/>
</dbReference>
<keyword evidence="2 5" id="KW-0645">Protease</keyword>
<dbReference type="InterPro" id="IPR004447">
    <property type="entry name" value="Peptidase_S41A"/>
</dbReference>
<dbReference type="InterPro" id="IPR005151">
    <property type="entry name" value="Tail-specific_protease"/>
</dbReference>
<dbReference type="GO" id="GO:0007165">
    <property type="term" value="P:signal transduction"/>
    <property type="evidence" value="ECO:0007669"/>
    <property type="project" value="TreeGrafter"/>
</dbReference>
<dbReference type="SMART" id="SM00228">
    <property type="entry name" value="PDZ"/>
    <property type="match status" value="1"/>
</dbReference>
<reference evidence="7" key="1">
    <citation type="journal article" date="2020" name="mSystems">
        <title>Genome- and Community-Level Interaction Insights into Carbon Utilization and Element Cycling Functions of Hydrothermarchaeota in Hydrothermal Sediment.</title>
        <authorList>
            <person name="Zhou Z."/>
            <person name="Liu Y."/>
            <person name="Xu W."/>
            <person name="Pan J."/>
            <person name="Luo Z.H."/>
            <person name="Li M."/>
        </authorList>
    </citation>
    <scope>NUCLEOTIDE SEQUENCE [LARGE SCALE GENOMIC DNA]</scope>
    <source>
        <strain evidence="7">SpSt-289</strain>
    </source>
</reference>
<dbReference type="InterPro" id="IPR036034">
    <property type="entry name" value="PDZ_sf"/>
</dbReference>
<dbReference type="Gene3D" id="3.30.750.44">
    <property type="match status" value="1"/>
</dbReference>
<protein>
    <submittedName>
        <fullName evidence="7">S41 family peptidase</fullName>
    </submittedName>
</protein>
<dbReference type="PROSITE" id="PS50106">
    <property type="entry name" value="PDZ"/>
    <property type="match status" value="1"/>
</dbReference>
<dbReference type="PANTHER" id="PTHR32060">
    <property type="entry name" value="TAIL-SPECIFIC PROTEASE"/>
    <property type="match status" value="1"/>
</dbReference>
<dbReference type="GO" id="GO:0006508">
    <property type="term" value="P:proteolysis"/>
    <property type="evidence" value="ECO:0007669"/>
    <property type="project" value="UniProtKB-KW"/>
</dbReference>
<evidence type="ECO:0000259" key="6">
    <source>
        <dbReference type="PROSITE" id="PS50106"/>
    </source>
</evidence>
<dbReference type="Pfam" id="PF17820">
    <property type="entry name" value="PDZ_6"/>
    <property type="match status" value="1"/>
</dbReference>
<dbReference type="AlphaFoldDB" id="A0A7C1JHK4"/>
<dbReference type="Gene3D" id="2.30.42.10">
    <property type="match status" value="1"/>
</dbReference>
<dbReference type="EMBL" id="DSMG01000084">
    <property type="protein sequence ID" value="HDX31581.1"/>
    <property type="molecule type" value="Genomic_DNA"/>
</dbReference>
<evidence type="ECO:0000256" key="3">
    <source>
        <dbReference type="ARBA" id="ARBA00022801"/>
    </source>
</evidence>
<dbReference type="PANTHER" id="PTHR32060:SF30">
    <property type="entry name" value="CARBOXY-TERMINAL PROCESSING PROTEASE CTPA"/>
    <property type="match status" value="1"/>
</dbReference>
<dbReference type="SUPFAM" id="SSF52096">
    <property type="entry name" value="ClpP/crotonase"/>
    <property type="match status" value="1"/>
</dbReference>
<dbReference type="Pfam" id="PF03572">
    <property type="entry name" value="Peptidase_S41"/>
    <property type="match status" value="1"/>
</dbReference>
<keyword evidence="4 5" id="KW-0720">Serine protease</keyword>
<dbReference type="InterPro" id="IPR029045">
    <property type="entry name" value="ClpP/crotonase-like_dom_sf"/>
</dbReference>
<proteinExistence type="inferred from homology"/>
<organism evidence="7">
    <name type="scientific">Caldilinea aerophila</name>
    <dbReference type="NCBI Taxonomy" id="133453"/>
    <lineage>
        <taxon>Bacteria</taxon>
        <taxon>Bacillati</taxon>
        <taxon>Chloroflexota</taxon>
        <taxon>Caldilineae</taxon>
        <taxon>Caldilineales</taxon>
        <taxon>Caldilineaceae</taxon>
        <taxon>Caldilinea</taxon>
    </lineage>
</organism>
<dbReference type="Gene3D" id="3.90.226.10">
    <property type="entry name" value="2-enoyl-CoA Hydratase, Chain A, domain 1"/>
    <property type="match status" value="1"/>
</dbReference>
<dbReference type="GO" id="GO:0004175">
    <property type="term" value="F:endopeptidase activity"/>
    <property type="evidence" value="ECO:0007669"/>
    <property type="project" value="TreeGrafter"/>
</dbReference>
<feature type="domain" description="PDZ" evidence="6">
    <location>
        <begin position="108"/>
        <end position="181"/>
    </location>
</feature>
<evidence type="ECO:0000256" key="4">
    <source>
        <dbReference type="ARBA" id="ARBA00022825"/>
    </source>
</evidence>
<gene>
    <name evidence="7" type="ORF">ENQ20_08805</name>
</gene>
<dbReference type="GO" id="GO:0030288">
    <property type="term" value="C:outer membrane-bounded periplasmic space"/>
    <property type="evidence" value="ECO:0007669"/>
    <property type="project" value="TreeGrafter"/>
</dbReference>
<dbReference type="InterPro" id="IPR041489">
    <property type="entry name" value="PDZ_6"/>
</dbReference>
<comment type="caution">
    <text evidence="7">The sequence shown here is derived from an EMBL/GenBank/DDBJ whole genome shotgun (WGS) entry which is preliminary data.</text>
</comment>
<comment type="similarity">
    <text evidence="1 5">Belongs to the peptidase S41A family.</text>
</comment>
<dbReference type="GO" id="GO:0008236">
    <property type="term" value="F:serine-type peptidase activity"/>
    <property type="evidence" value="ECO:0007669"/>
    <property type="project" value="UniProtKB-KW"/>
</dbReference>
<dbReference type="CDD" id="cd07560">
    <property type="entry name" value="Peptidase_S41_CPP"/>
    <property type="match status" value="1"/>
</dbReference>
<evidence type="ECO:0000313" key="7">
    <source>
        <dbReference type="EMBL" id="HDX31581.1"/>
    </source>
</evidence>
<dbReference type="SMART" id="SM00245">
    <property type="entry name" value="TSPc"/>
    <property type="match status" value="1"/>
</dbReference>
<keyword evidence="3 5" id="KW-0378">Hydrolase</keyword>